<evidence type="ECO:0000256" key="1">
    <source>
        <dbReference type="SAM" id="MobiDB-lite"/>
    </source>
</evidence>
<reference evidence="2" key="1">
    <citation type="submission" date="2021-02" db="EMBL/GenBank/DDBJ databases">
        <authorList>
            <person name="Nowell W R."/>
        </authorList>
    </citation>
    <scope>NUCLEOTIDE SEQUENCE</scope>
</reference>
<accession>A0A820GEG2</accession>
<dbReference type="Proteomes" id="UP000663844">
    <property type="component" value="Unassembled WGS sequence"/>
</dbReference>
<name>A0A820GEG2_9BILA</name>
<evidence type="ECO:0000313" key="2">
    <source>
        <dbReference type="EMBL" id="CAF4278707.1"/>
    </source>
</evidence>
<feature type="region of interest" description="Disordered" evidence="1">
    <location>
        <begin position="1"/>
        <end position="21"/>
    </location>
</feature>
<feature type="compositionally biased region" description="Polar residues" evidence="1">
    <location>
        <begin position="1"/>
        <end position="19"/>
    </location>
</feature>
<feature type="non-terminal residue" evidence="2">
    <location>
        <position position="32"/>
    </location>
</feature>
<gene>
    <name evidence="2" type="ORF">OXD698_LOCUS44932</name>
</gene>
<sequence>MSGSKSNENVTTASTSIRQPRQRMAPNYLLIW</sequence>
<dbReference type="AlphaFoldDB" id="A0A820GEG2"/>
<dbReference type="EMBL" id="CAJOAZ010014311">
    <property type="protein sequence ID" value="CAF4278707.1"/>
    <property type="molecule type" value="Genomic_DNA"/>
</dbReference>
<evidence type="ECO:0000313" key="3">
    <source>
        <dbReference type="Proteomes" id="UP000663844"/>
    </source>
</evidence>
<organism evidence="2 3">
    <name type="scientific">Adineta steineri</name>
    <dbReference type="NCBI Taxonomy" id="433720"/>
    <lineage>
        <taxon>Eukaryota</taxon>
        <taxon>Metazoa</taxon>
        <taxon>Spiralia</taxon>
        <taxon>Gnathifera</taxon>
        <taxon>Rotifera</taxon>
        <taxon>Eurotatoria</taxon>
        <taxon>Bdelloidea</taxon>
        <taxon>Adinetida</taxon>
        <taxon>Adinetidae</taxon>
        <taxon>Adineta</taxon>
    </lineage>
</organism>
<proteinExistence type="predicted"/>
<comment type="caution">
    <text evidence="2">The sequence shown here is derived from an EMBL/GenBank/DDBJ whole genome shotgun (WGS) entry which is preliminary data.</text>
</comment>
<protein>
    <submittedName>
        <fullName evidence="2">Uncharacterized protein</fullName>
    </submittedName>
</protein>